<accession>A0A8S3TJ41</accession>
<dbReference type="PANTHER" id="PTHR21446:SF13">
    <property type="entry name" value="DUF3504 DOMAIN-CONTAINING PROTEIN"/>
    <property type="match status" value="1"/>
</dbReference>
<dbReference type="PANTHER" id="PTHR21446">
    <property type="entry name" value="DUF3504 DOMAIN-CONTAINING PROTEIN"/>
    <property type="match status" value="1"/>
</dbReference>
<proteinExistence type="predicted"/>
<gene>
    <name evidence="1" type="ORF">MEDL_41914</name>
</gene>
<dbReference type="Proteomes" id="UP000683360">
    <property type="component" value="Unassembled WGS sequence"/>
</dbReference>
<organism evidence="1 2">
    <name type="scientific">Mytilus edulis</name>
    <name type="common">Blue mussel</name>
    <dbReference type="NCBI Taxonomy" id="6550"/>
    <lineage>
        <taxon>Eukaryota</taxon>
        <taxon>Metazoa</taxon>
        <taxon>Spiralia</taxon>
        <taxon>Lophotrochozoa</taxon>
        <taxon>Mollusca</taxon>
        <taxon>Bivalvia</taxon>
        <taxon>Autobranchia</taxon>
        <taxon>Pteriomorphia</taxon>
        <taxon>Mytilida</taxon>
        <taxon>Mytiloidea</taxon>
        <taxon>Mytilidae</taxon>
        <taxon>Mytilinae</taxon>
        <taxon>Mytilus</taxon>
    </lineage>
</organism>
<sequence length="206" mass="23538">MYNGKGHKPVNMSEIAIPAKSIFVGERMFFCRRTKQANEFVKTVKQITIGDKYPYTGIHKKTADAVSLQDEDTLWCKGVISVDSAKGLSYGVFYYICKLFDFRDMDEHRDLDATQFEIVTYSVQEKKCLKLYGRVSKNHQGVLFHRKIELKKGIQWKDETNPRDIVNLFSVGLSLIPKACLFFLRPVAKLGLKTSGKPKFSAQLLV</sequence>
<name>A0A8S3TJ41_MYTED</name>
<dbReference type="OrthoDB" id="10040310at2759"/>
<dbReference type="EMBL" id="CAJPWZ010002014">
    <property type="protein sequence ID" value="CAG2229002.1"/>
    <property type="molecule type" value="Genomic_DNA"/>
</dbReference>
<evidence type="ECO:0000313" key="2">
    <source>
        <dbReference type="Proteomes" id="UP000683360"/>
    </source>
</evidence>
<protein>
    <submittedName>
        <fullName evidence="1">Uncharacterized protein</fullName>
    </submittedName>
</protein>
<evidence type="ECO:0000313" key="1">
    <source>
        <dbReference type="EMBL" id="CAG2229002.1"/>
    </source>
</evidence>
<keyword evidence="2" id="KW-1185">Reference proteome</keyword>
<reference evidence="1" key="1">
    <citation type="submission" date="2021-03" db="EMBL/GenBank/DDBJ databases">
        <authorList>
            <person name="Bekaert M."/>
        </authorList>
    </citation>
    <scope>NUCLEOTIDE SEQUENCE</scope>
</reference>
<dbReference type="InterPro" id="IPR052787">
    <property type="entry name" value="MAVS"/>
</dbReference>
<comment type="caution">
    <text evidence="1">The sequence shown here is derived from an EMBL/GenBank/DDBJ whole genome shotgun (WGS) entry which is preliminary data.</text>
</comment>
<dbReference type="AlphaFoldDB" id="A0A8S3TJ41"/>